<keyword evidence="2" id="KW-0472">Membrane</keyword>
<evidence type="ECO:0000313" key="4">
    <source>
        <dbReference type="Proteomes" id="UP001595844"/>
    </source>
</evidence>
<evidence type="ECO:0000313" key="3">
    <source>
        <dbReference type="EMBL" id="MFC4375245.1"/>
    </source>
</evidence>
<dbReference type="Proteomes" id="UP001595844">
    <property type="component" value="Unassembled WGS sequence"/>
</dbReference>
<name>A0ABV8VKN2_9NOCA</name>
<feature type="transmembrane region" description="Helical" evidence="2">
    <location>
        <begin position="7"/>
        <end position="29"/>
    </location>
</feature>
<keyword evidence="2" id="KW-0812">Transmembrane</keyword>
<evidence type="ECO:0000256" key="1">
    <source>
        <dbReference type="SAM" id="MobiDB-lite"/>
    </source>
</evidence>
<feature type="compositionally biased region" description="Pro residues" evidence="1">
    <location>
        <begin position="81"/>
        <end position="93"/>
    </location>
</feature>
<organism evidence="3 4">
    <name type="scientific">Nocardia halotolerans</name>
    <dbReference type="NCBI Taxonomy" id="1755878"/>
    <lineage>
        <taxon>Bacteria</taxon>
        <taxon>Bacillati</taxon>
        <taxon>Actinomycetota</taxon>
        <taxon>Actinomycetes</taxon>
        <taxon>Mycobacteriales</taxon>
        <taxon>Nocardiaceae</taxon>
        <taxon>Nocardia</taxon>
    </lineage>
</organism>
<protein>
    <submittedName>
        <fullName evidence="3">Uncharacterized protein</fullName>
    </submittedName>
</protein>
<evidence type="ECO:0000256" key="2">
    <source>
        <dbReference type="SAM" id="Phobius"/>
    </source>
</evidence>
<reference evidence="4" key="1">
    <citation type="journal article" date="2019" name="Int. J. Syst. Evol. Microbiol.">
        <title>The Global Catalogue of Microorganisms (GCM) 10K type strain sequencing project: providing services to taxonomists for standard genome sequencing and annotation.</title>
        <authorList>
            <consortium name="The Broad Institute Genomics Platform"/>
            <consortium name="The Broad Institute Genome Sequencing Center for Infectious Disease"/>
            <person name="Wu L."/>
            <person name="Ma J."/>
        </authorList>
    </citation>
    <scope>NUCLEOTIDE SEQUENCE [LARGE SCALE GENOMIC DNA]</scope>
    <source>
        <strain evidence="4">IBRC-M 10490</strain>
    </source>
</reference>
<feature type="transmembrane region" description="Helical" evidence="2">
    <location>
        <begin position="41"/>
        <end position="58"/>
    </location>
</feature>
<gene>
    <name evidence="3" type="ORF">ACFO5K_14190</name>
</gene>
<proteinExistence type="predicted"/>
<comment type="caution">
    <text evidence="3">The sequence shown here is derived from an EMBL/GenBank/DDBJ whole genome shotgun (WGS) entry which is preliminary data.</text>
</comment>
<keyword evidence="4" id="KW-1185">Reference proteome</keyword>
<feature type="region of interest" description="Disordered" evidence="1">
    <location>
        <begin position="74"/>
        <end position="95"/>
    </location>
</feature>
<dbReference type="EMBL" id="JBHSDL010000014">
    <property type="protein sequence ID" value="MFC4375245.1"/>
    <property type="molecule type" value="Genomic_DNA"/>
</dbReference>
<keyword evidence="2" id="KW-1133">Transmembrane helix</keyword>
<dbReference type="RefSeq" id="WP_378561616.1">
    <property type="nucleotide sequence ID" value="NZ_JBHSDL010000014.1"/>
</dbReference>
<accession>A0ABV8VKN2</accession>
<sequence length="218" mass="23637">MKYQRSASVVVLWVLAVIWGTVSLLTGVSSLFGADGSDGELFFFSIIVGVLPLGAVMWHEQGLVRRQRLAAARPAAHRRVPMPPPPPRPPVPQLPSRLQQPWNRLSQAWSVVAELQRQGWIDPASTSGLPQSMQRLHRLAVADGMTDQLGGRRSSAVEQQLERLGDLLVALADEAVEHQATIGADFTPATLAAAAQRLAADRAAYRELMELGGVWGAE</sequence>